<keyword evidence="2" id="KW-0808">Transferase</keyword>
<dbReference type="Pfam" id="PF13302">
    <property type="entry name" value="Acetyltransf_3"/>
    <property type="match status" value="1"/>
</dbReference>
<proteinExistence type="predicted"/>
<feature type="domain" description="N-acetyltransferase" evidence="1">
    <location>
        <begin position="21"/>
        <end position="184"/>
    </location>
</feature>
<dbReference type="GO" id="GO:0016747">
    <property type="term" value="F:acyltransferase activity, transferring groups other than amino-acyl groups"/>
    <property type="evidence" value="ECO:0007669"/>
    <property type="project" value="InterPro"/>
</dbReference>
<name>A0A1H0HK81_9ACTN</name>
<dbReference type="InterPro" id="IPR000182">
    <property type="entry name" value="GNAT_dom"/>
</dbReference>
<keyword evidence="3" id="KW-1185">Reference proteome</keyword>
<dbReference type="Gene3D" id="3.40.630.30">
    <property type="match status" value="1"/>
</dbReference>
<gene>
    <name evidence="2" type="ORF">SAMN04515671_0106</name>
</gene>
<accession>A0A1H0HK81</accession>
<dbReference type="InterPro" id="IPR016181">
    <property type="entry name" value="Acyl_CoA_acyltransferase"/>
</dbReference>
<dbReference type="AlphaFoldDB" id="A0A1H0HK81"/>
<reference evidence="2 3" key="1">
    <citation type="submission" date="2016-10" db="EMBL/GenBank/DDBJ databases">
        <authorList>
            <person name="de Groot N.N."/>
        </authorList>
    </citation>
    <scope>NUCLEOTIDE SEQUENCE [LARGE SCALE GENOMIC DNA]</scope>
    <source>
        <strain evidence="3">P4-7,KCTC 19426,CECT 7604</strain>
    </source>
</reference>
<dbReference type="RefSeq" id="WP_090480918.1">
    <property type="nucleotide sequence ID" value="NZ_LT629710.1"/>
</dbReference>
<evidence type="ECO:0000313" key="2">
    <source>
        <dbReference type="EMBL" id="SDO19598.1"/>
    </source>
</evidence>
<dbReference type="STRING" id="1090615.SAMN04515671_0106"/>
<dbReference type="PROSITE" id="PS51186">
    <property type="entry name" value="GNAT"/>
    <property type="match status" value="1"/>
</dbReference>
<dbReference type="Proteomes" id="UP000198741">
    <property type="component" value="Chromosome I"/>
</dbReference>
<sequence>MALPLAVDAFGVAPVLRGPQVTLVPLGVRYLDDYLTMLADPEGNRLTGTTAAFDRRGITEWLTGRQEHHDRADWAIVDSDTDEFLGEVVLNQFDPAQASANFRISLAGPSAYGHGHGTAAARMALRHGFETVGLHRIHLEVFDFNARARRSYAKAGFREEGVLREAHHDDDGWHDVIVMALLSTDPRPAA</sequence>
<organism evidence="2 3">
    <name type="scientific">Nakamurella panacisegetis</name>
    <dbReference type="NCBI Taxonomy" id="1090615"/>
    <lineage>
        <taxon>Bacteria</taxon>
        <taxon>Bacillati</taxon>
        <taxon>Actinomycetota</taxon>
        <taxon>Actinomycetes</taxon>
        <taxon>Nakamurellales</taxon>
        <taxon>Nakamurellaceae</taxon>
        <taxon>Nakamurella</taxon>
    </lineage>
</organism>
<evidence type="ECO:0000259" key="1">
    <source>
        <dbReference type="PROSITE" id="PS51186"/>
    </source>
</evidence>
<dbReference type="PANTHER" id="PTHR43610:SF1">
    <property type="entry name" value="N-ACETYLTRANSFERASE DOMAIN-CONTAINING PROTEIN"/>
    <property type="match status" value="1"/>
</dbReference>
<dbReference type="OrthoDB" id="9814648at2"/>
<dbReference type="PANTHER" id="PTHR43610">
    <property type="entry name" value="BLL6696 PROTEIN"/>
    <property type="match status" value="1"/>
</dbReference>
<dbReference type="SUPFAM" id="SSF55729">
    <property type="entry name" value="Acyl-CoA N-acyltransferases (Nat)"/>
    <property type="match status" value="1"/>
</dbReference>
<evidence type="ECO:0000313" key="3">
    <source>
        <dbReference type="Proteomes" id="UP000198741"/>
    </source>
</evidence>
<dbReference type="EMBL" id="LT629710">
    <property type="protein sequence ID" value="SDO19598.1"/>
    <property type="molecule type" value="Genomic_DNA"/>
</dbReference>
<protein>
    <submittedName>
        <fullName evidence="2">Protein N-acetyltransferase, RimJ/RimL family</fullName>
    </submittedName>
</protein>